<feature type="binding site" evidence="6">
    <location>
        <position position="208"/>
    </location>
    <ligand>
        <name>S-adenosyl-L-methionine</name>
        <dbReference type="ChEBI" id="CHEBI:59789"/>
    </ligand>
</feature>
<dbReference type="InterPro" id="IPR011530">
    <property type="entry name" value="rRNA_adenine_dimethylase"/>
</dbReference>
<dbReference type="Proteomes" id="UP001165160">
    <property type="component" value="Unassembled WGS sequence"/>
</dbReference>
<dbReference type="InterPro" id="IPR020596">
    <property type="entry name" value="rRNA_Ade_Mease_Trfase_CS"/>
</dbReference>
<keyword evidence="11" id="KW-1185">Reference proteome</keyword>
<dbReference type="PANTHER" id="PTHR11727:SF18">
    <property type="entry name" value="RRNA ADENINE N(6)-METHYLTRANSFERASE"/>
    <property type="match status" value="1"/>
</dbReference>
<keyword evidence="8" id="KW-0732">Signal</keyword>
<keyword evidence="2 6" id="KW-0489">Methyltransferase</keyword>
<keyword evidence="1 7" id="KW-0698">rRNA processing</keyword>
<feature type="domain" description="Ribosomal RNA adenine methylase transferase N-terminal" evidence="9">
    <location>
        <begin position="111"/>
        <end position="295"/>
    </location>
</feature>
<evidence type="ECO:0000256" key="2">
    <source>
        <dbReference type="ARBA" id="ARBA00022603"/>
    </source>
</evidence>
<evidence type="ECO:0000256" key="6">
    <source>
        <dbReference type="PROSITE-ProRule" id="PRU01026"/>
    </source>
</evidence>
<evidence type="ECO:0000256" key="5">
    <source>
        <dbReference type="ARBA" id="ARBA00022884"/>
    </source>
</evidence>
<gene>
    <name evidence="10" type="ORF">TrVE_jg9777</name>
</gene>
<evidence type="ECO:0000313" key="11">
    <source>
        <dbReference type="Proteomes" id="UP001165160"/>
    </source>
</evidence>
<accession>A0A9W7B216</accession>
<dbReference type="Gene3D" id="1.10.8.100">
    <property type="entry name" value="Ribosomal RNA adenine dimethylase-like, domain 2"/>
    <property type="match status" value="1"/>
</dbReference>
<dbReference type="SMART" id="SM00650">
    <property type="entry name" value="rADc"/>
    <property type="match status" value="1"/>
</dbReference>
<name>A0A9W7B216_9STRA</name>
<feature type="binding site" evidence="6">
    <location>
        <position position="104"/>
    </location>
    <ligand>
        <name>S-adenosyl-L-methionine</name>
        <dbReference type="ChEBI" id="CHEBI:59789"/>
    </ligand>
</feature>
<dbReference type="AlphaFoldDB" id="A0A9W7B216"/>
<dbReference type="EC" id="2.1.1.-" evidence="7"/>
<dbReference type="InterPro" id="IPR029063">
    <property type="entry name" value="SAM-dependent_MTases_sf"/>
</dbReference>
<dbReference type="InterPro" id="IPR023165">
    <property type="entry name" value="rRNA_Ade_diMease-like_C"/>
</dbReference>
<dbReference type="PROSITE" id="PS51689">
    <property type="entry name" value="SAM_RNA_A_N6_MT"/>
    <property type="match status" value="1"/>
</dbReference>
<keyword evidence="4 6" id="KW-0949">S-adenosyl-L-methionine</keyword>
<proteinExistence type="inferred from homology"/>
<dbReference type="PANTHER" id="PTHR11727">
    <property type="entry name" value="DIMETHYLADENOSINE TRANSFERASE"/>
    <property type="match status" value="1"/>
</dbReference>
<dbReference type="InterPro" id="IPR001737">
    <property type="entry name" value="KsgA/Erm"/>
</dbReference>
<feature type="signal peptide" evidence="8">
    <location>
        <begin position="1"/>
        <end position="18"/>
    </location>
</feature>
<reference evidence="11" key="1">
    <citation type="journal article" date="2023" name="Commun. Biol.">
        <title>Genome analysis of Parmales, the sister group of diatoms, reveals the evolutionary specialization of diatoms from phago-mixotrophs to photoautotrophs.</title>
        <authorList>
            <person name="Ban H."/>
            <person name="Sato S."/>
            <person name="Yoshikawa S."/>
            <person name="Yamada K."/>
            <person name="Nakamura Y."/>
            <person name="Ichinomiya M."/>
            <person name="Sato N."/>
            <person name="Blanc-Mathieu R."/>
            <person name="Endo H."/>
            <person name="Kuwata A."/>
            <person name="Ogata H."/>
        </authorList>
    </citation>
    <scope>NUCLEOTIDE SEQUENCE [LARGE SCALE GENOMIC DNA]</scope>
    <source>
        <strain evidence="11">NIES 3699</strain>
    </source>
</reference>
<dbReference type="PROSITE" id="PS01131">
    <property type="entry name" value="RRNA_A_DIMETH"/>
    <property type="match status" value="1"/>
</dbReference>
<evidence type="ECO:0000256" key="3">
    <source>
        <dbReference type="ARBA" id="ARBA00022679"/>
    </source>
</evidence>
<sequence length="428" mass="47878">MSKITLFLTLSFLNILTSTPYMPLPIKLLDNFHTIKSTTSRLHGWISLNGDYVWEDDGIVLDAEKEAKRVTDKAEEMEVERNKALVPPKLRSGEFKPKQSLGQNFLTDQNTINRIVNSFSKDATRSTSSITGLVELGPGPGALTQLLISKYGTENFRCIEIDQRSVELLNKQYPELDVRHMDVLQVDYPGMKREINGEGGEGLAVIGNLPYYITSQILFALADASHQDAIRSATVTMQWEVGERLVANLSTKAYGILSVVFQIYAETRMHFKIPPTVFYPKPKVDSGLVGLSFVGQEVLRRRLCGVRPRDLRMVLTKTFQQRRKCVRNSLKKLLLEELDGDAEKVQSVLNAQPQLPAAVAKLASEGDAFAKVQRLPEDWAAKRPEEINPAQFIELTRLVYGDELEEGGGVGSGYELGGKVWRKLKHGT</sequence>
<feature type="binding site" evidence="6">
    <location>
        <position position="137"/>
    </location>
    <ligand>
        <name>S-adenosyl-L-methionine</name>
        <dbReference type="ChEBI" id="CHEBI:59789"/>
    </ligand>
</feature>
<dbReference type="NCBIfam" id="TIGR00755">
    <property type="entry name" value="ksgA"/>
    <property type="match status" value="1"/>
</dbReference>
<organism evidence="10 11">
    <name type="scientific">Triparma verrucosa</name>
    <dbReference type="NCBI Taxonomy" id="1606542"/>
    <lineage>
        <taxon>Eukaryota</taxon>
        <taxon>Sar</taxon>
        <taxon>Stramenopiles</taxon>
        <taxon>Ochrophyta</taxon>
        <taxon>Bolidophyceae</taxon>
        <taxon>Parmales</taxon>
        <taxon>Triparmaceae</taxon>
        <taxon>Triparma</taxon>
    </lineage>
</organism>
<dbReference type="InterPro" id="IPR020598">
    <property type="entry name" value="rRNA_Ade_methylase_Trfase_N"/>
</dbReference>
<feature type="binding site" evidence="6">
    <location>
        <position position="160"/>
    </location>
    <ligand>
        <name>S-adenosyl-L-methionine</name>
        <dbReference type="ChEBI" id="CHEBI:59789"/>
    </ligand>
</feature>
<evidence type="ECO:0000256" key="4">
    <source>
        <dbReference type="ARBA" id="ARBA00022691"/>
    </source>
</evidence>
<evidence type="ECO:0000256" key="8">
    <source>
        <dbReference type="SAM" id="SignalP"/>
    </source>
</evidence>
<feature type="binding site" evidence="6">
    <location>
        <position position="182"/>
    </location>
    <ligand>
        <name>S-adenosyl-L-methionine</name>
        <dbReference type="ChEBI" id="CHEBI:59789"/>
    </ligand>
</feature>
<dbReference type="Gene3D" id="3.40.50.150">
    <property type="entry name" value="Vaccinia Virus protein VP39"/>
    <property type="match status" value="1"/>
</dbReference>
<dbReference type="Pfam" id="PF00398">
    <property type="entry name" value="RrnaAD"/>
    <property type="match status" value="1"/>
</dbReference>
<evidence type="ECO:0000256" key="7">
    <source>
        <dbReference type="RuleBase" id="RU362106"/>
    </source>
</evidence>
<comment type="caution">
    <text evidence="10">The sequence shown here is derived from an EMBL/GenBank/DDBJ whole genome shotgun (WGS) entry which is preliminary data.</text>
</comment>
<keyword evidence="5 6" id="KW-0694">RNA-binding</keyword>
<evidence type="ECO:0000259" key="9">
    <source>
        <dbReference type="SMART" id="SM00650"/>
    </source>
</evidence>
<comment type="similarity">
    <text evidence="6 7">Belongs to the class I-like SAM-binding methyltransferase superfamily. rRNA adenine N(6)-methyltransferase family.</text>
</comment>
<evidence type="ECO:0000256" key="1">
    <source>
        <dbReference type="ARBA" id="ARBA00022552"/>
    </source>
</evidence>
<keyword evidence="3 6" id="KW-0808">Transferase</keyword>
<feature type="chain" id="PRO_5040902192" description="rRNA adenine N(6)-methyltransferase" evidence="8">
    <location>
        <begin position="19"/>
        <end position="428"/>
    </location>
</feature>
<protein>
    <recommendedName>
        <fullName evidence="7">rRNA adenine N(6)-methyltransferase</fullName>
        <ecNumber evidence="7">2.1.1.-</ecNumber>
    </recommendedName>
</protein>
<dbReference type="EMBL" id="BRXX01000021">
    <property type="protein sequence ID" value="GMH82926.1"/>
    <property type="molecule type" value="Genomic_DNA"/>
</dbReference>
<dbReference type="GO" id="GO:0003723">
    <property type="term" value="F:RNA binding"/>
    <property type="evidence" value="ECO:0007669"/>
    <property type="project" value="UniProtKB-UniRule"/>
</dbReference>
<dbReference type="GO" id="GO:0000179">
    <property type="term" value="F:rRNA (adenine-N6,N6-)-dimethyltransferase activity"/>
    <property type="evidence" value="ECO:0007669"/>
    <property type="project" value="UniProtKB-UniRule"/>
</dbReference>
<dbReference type="SUPFAM" id="SSF53335">
    <property type="entry name" value="S-adenosyl-L-methionine-dependent methyltransferases"/>
    <property type="match status" value="1"/>
</dbReference>
<evidence type="ECO:0000313" key="10">
    <source>
        <dbReference type="EMBL" id="GMH82926.1"/>
    </source>
</evidence>
<feature type="binding site" evidence="6">
    <location>
        <position position="106"/>
    </location>
    <ligand>
        <name>S-adenosyl-L-methionine</name>
        <dbReference type="ChEBI" id="CHEBI:59789"/>
    </ligand>
</feature>